<dbReference type="AlphaFoldDB" id="A0A7L9UAK2"/>
<feature type="domain" description="FtsK gamma" evidence="2">
    <location>
        <begin position="55"/>
        <end position="119"/>
    </location>
</feature>
<gene>
    <name evidence="3" type="ORF">LPB04_16180</name>
</gene>
<dbReference type="InterPro" id="IPR036388">
    <property type="entry name" value="WH-like_DNA-bd_sf"/>
</dbReference>
<dbReference type="Proteomes" id="UP000593875">
    <property type="component" value="Chromosome"/>
</dbReference>
<evidence type="ECO:0000256" key="1">
    <source>
        <dbReference type="SAM" id="MobiDB-lite"/>
    </source>
</evidence>
<reference evidence="3 4" key="1">
    <citation type="submission" date="2020-10" db="EMBL/GenBank/DDBJ databases">
        <title>Genome sequencing of Massilia sp. LPB0304.</title>
        <authorList>
            <person name="Kim J."/>
        </authorList>
    </citation>
    <scope>NUCLEOTIDE SEQUENCE [LARGE SCALE GENOMIC DNA]</scope>
    <source>
        <strain evidence="3 4">LPB0304</strain>
    </source>
</reference>
<name>A0A7L9UAK2_9BURK</name>
<proteinExistence type="predicted"/>
<feature type="compositionally biased region" description="Low complexity" evidence="1">
    <location>
        <begin position="36"/>
        <end position="50"/>
    </location>
</feature>
<dbReference type="SMART" id="SM00843">
    <property type="entry name" value="Ftsk_gamma"/>
    <property type="match status" value="1"/>
</dbReference>
<protein>
    <recommendedName>
        <fullName evidence="2">FtsK gamma domain-containing protein</fullName>
    </recommendedName>
</protein>
<dbReference type="InterPro" id="IPR036390">
    <property type="entry name" value="WH_DNA-bd_sf"/>
</dbReference>
<organism evidence="3 4">
    <name type="scientific">Massilia litorea</name>
    <dbReference type="NCBI Taxonomy" id="2769491"/>
    <lineage>
        <taxon>Bacteria</taxon>
        <taxon>Pseudomonadati</taxon>
        <taxon>Pseudomonadota</taxon>
        <taxon>Betaproteobacteria</taxon>
        <taxon>Burkholderiales</taxon>
        <taxon>Oxalobacteraceae</taxon>
        <taxon>Telluria group</taxon>
        <taxon>Massilia</taxon>
    </lineage>
</organism>
<evidence type="ECO:0000259" key="2">
    <source>
        <dbReference type="SMART" id="SM00843"/>
    </source>
</evidence>
<feature type="region of interest" description="Disordered" evidence="1">
    <location>
        <begin position="32"/>
        <end position="57"/>
    </location>
</feature>
<dbReference type="KEGG" id="mlir:LPB04_16180"/>
<dbReference type="SUPFAM" id="SSF46785">
    <property type="entry name" value="Winged helix' DNA-binding domain"/>
    <property type="match status" value="1"/>
</dbReference>
<dbReference type="Gene3D" id="1.10.10.10">
    <property type="entry name" value="Winged helix-like DNA-binding domain superfamily/Winged helix DNA-binding domain"/>
    <property type="match status" value="1"/>
</dbReference>
<accession>A0A7L9UAK2</accession>
<keyword evidence="4" id="KW-1185">Reference proteome</keyword>
<sequence length="127" mass="13543">MSIGSESALEDGAFEVDIFAFGQFDAAELARQGTGADDALPDQAADPEAPGQGKEALRDPLYGAARSLVIRSQRASISLVQRHLRIGYGHACRLLESMEGDILSAPGEDGKRTVLVPGQTPQHSWRP</sequence>
<evidence type="ECO:0000313" key="3">
    <source>
        <dbReference type="EMBL" id="QOL52074.1"/>
    </source>
</evidence>
<dbReference type="InterPro" id="IPR018541">
    <property type="entry name" value="Ftsk_gamma"/>
</dbReference>
<dbReference type="EMBL" id="CP062941">
    <property type="protein sequence ID" value="QOL52074.1"/>
    <property type="molecule type" value="Genomic_DNA"/>
</dbReference>
<evidence type="ECO:0000313" key="4">
    <source>
        <dbReference type="Proteomes" id="UP000593875"/>
    </source>
</evidence>
<feature type="region of interest" description="Disordered" evidence="1">
    <location>
        <begin position="105"/>
        <end position="127"/>
    </location>
</feature>
<dbReference type="Pfam" id="PF09397">
    <property type="entry name" value="FtsK_gamma"/>
    <property type="match status" value="1"/>
</dbReference>